<dbReference type="InterPro" id="IPR013087">
    <property type="entry name" value="Znf_C2H2_type"/>
</dbReference>
<feature type="region of interest" description="Disordered" evidence="6">
    <location>
        <begin position="1003"/>
        <end position="1023"/>
    </location>
</feature>
<dbReference type="SMART" id="SM00355">
    <property type="entry name" value="ZnF_C2H2"/>
    <property type="match status" value="10"/>
</dbReference>
<dbReference type="Proteomes" id="UP000694888">
    <property type="component" value="Unplaced"/>
</dbReference>
<accession>A0ABM1VRE9</accession>
<evidence type="ECO:0000256" key="2">
    <source>
        <dbReference type="ARBA" id="ARBA00022723"/>
    </source>
</evidence>
<reference evidence="9" key="1">
    <citation type="submission" date="2025-08" db="UniProtKB">
        <authorList>
            <consortium name="RefSeq"/>
        </authorList>
    </citation>
    <scope>IDENTIFICATION</scope>
</reference>
<keyword evidence="2" id="KW-0479">Metal-binding</keyword>
<evidence type="ECO:0000256" key="1">
    <source>
        <dbReference type="ARBA" id="ARBA00004123"/>
    </source>
</evidence>
<dbReference type="Pfam" id="PF24056">
    <property type="entry name" value="zf-C2H2_ZFHX3"/>
    <property type="match status" value="1"/>
</dbReference>
<gene>
    <name evidence="9" type="primary">LOC101861434</name>
</gene>
<feature type="compositionally biased region" description="Pro residues" evidence="6">
    <location>
        <begin position="882"/>
        <end position="893"/>
    </location>
</feature>
<dbReference type="Pfam" id="PF00096">
    <property type="entry name" value="zf-C2H2"/>
    <property type="match status" value="2"/>
</dbReference>
<dbReference type="GeneID" id="101861434"/>
<protein>
    <submittedName>
        <fullName evidence="9">Zinc finger homeobox protein 4-like</fullName>
    </submittedName>
</protein>
<keyword evidence="5" id="KW-0863">Zinc-finger</keyword>
<proteinExistence type="predicted"/>
<evidence type="ECO:0000256" key="5">
    <source>
        <dbReference type="PROSITE-ProRule" id="PRU00042"/>
    </source>
</evidence>
<comment type="subcellular location">
    <subcellularLocation>
        <location evidence="1">Nucleus</location>
    </subcellularLocation>
</comment>
<feature type="compositionally biased region" description="Pro residues" evidence="6">
    <location>
        <begin position="612"/>
        <end position="622"/>
    </location>
</feature>
<dbReference type="RefSeq" id="XP_035824991.1">
    <property type="nucleotide sequence ID" value="XM_035969098.1"/>
</dbReference>
<dbReference type="PANTHER" id="PTHR45891:SF3">
    <property type="entry name" value="ZINC FINGER PROTEIN 2"/>
    <property type="match status" value="1"/>
</dbReference>
<evidence type="ECO:0000256" key="6">
    <source>
        <dbReference type="SAM" id="MobiDB-lite"/>
    </source>
</evidence>
<feature type="compositionally biased region" description="Polar residues" evidence="6">
    <location>
        <begin position="569"/>
        <end position="601"/>
    </location>
</feature>
<name>A0ABM1VRE9_APLCA</name>
<feature type="region of interest" description="Disordered" evidence="6">
    <location>
        <begin position="561"/>
        <end position="672"/>
    </location>
</feature>
<keyword evidence="8" id="KW-1185">Reference proteome</keyword>
<evidence type="ECO:0000256" key="3">
    <source>
        <dbReference type="ARBA" id="ARBA00022737"/>
    </source>
</evidence>
<dbReference type="PROSITE" id="PS50157">
    <property type="entry name" value="ZINC_FINGER_C2H2_2"/>
    <property type="match status" value="2"/>
</dbReference>
<feature type="compositionally biased region" description="Polar residues" evidence="6">
    <location>
        <begin position="43"/>
        <end position="55"/>
    </location>
</feature>
<feature type="domain" description="C2H2-type" evidence="7">
    <location>
        <begin position="829"/>
        <end position="858"/>
    </location>
</feature>
<evidence type="ECO:0000259" key="7">
    <source>
        <dbReference type="PROSITE" id="PS50157"/>
    </source>
</evidence>
<dbReference type="InterPro" id="IPR051968">
    <property type="entry name" value="ZnFinger_Homeobox_TR"/>
</dbReference>
<dbReference type="InterPro" id="IPR036236">
    <property type="entry name" value="Znf_C2H2_sf"/>
</dbReference>
<keyword evidence="4" id="KW-0862">Zinc</keyword>
<organism evidence="8 9">
    <name type="scientific">Aplysia californica</name>
    <name type="common">California sea hare</name>
    <dbReference type="NCBI Taxonomy" id="6500"/>
    <lineage>
        <taxon>Eukaryota</taxon>
        <taxon>Metazoa</taxon>
        <taxon>Spiralia</taxon>
        <taxon>Lophotrochozoa</taxon>
        <taxon>Mollusca</taxon>
        <taxon>Gastropoda</taxon>
        <taxon>Heterobranchia</taxon>
        <taxon>Euthyneura</taxon>
        <taxon>Tectipleura</taxon>
        <taxon>Aplysiida</taxon>
        <taxon>Aplysioidea</taxon>
        <taxon>Aplysiidae</taxon>
        <taxon>Aplysia</taxon>
    </lineage>
</organism>
<dbReference type="PROSITE" id="PS00028">
    <property type="entry name" value="ZINC_FINGER_C2H2_1"/>
    <property type="match status" value="4"/>
</dbReference>
<feature type="compositionally biased region" description="Polar residues" evidence="6">
    <location>
        <begin position="66"/>
        <end position="75"/>
    </location>
</feature>
<dbReference type="SUPFAM" id="SSF57667">
    <property type="entry name" value="beta-beta-alpha zinc fingers"/>
    <property type="match status" value="1"/>
</dbReference>
<dbReference type="Gene3D" id="3.30.160.60">
    <property type="entry name" value="Classic Zinc Finger"/>
    <property type="match status" value="2"/>
</dbReference>
<evidence type="ECO:0000256" key="4">
    <source>
        <dbReference type="ARBA" id="ARBA00022833"/>
    </source>
</evidence>
<feature type="region of interest" description="Disordered" evidence="6">
    <location>
        <begin position="870"/>
        <end position="902"/>
    </location>
</feature>
<feature type="compositionally biased region" description="Low complexity" evidence="6">
    <location>
        <begin position="646"/>
        <end position="664"/>
    </location>
</feature>
<keyword evidence="3" id="KW-0677">Repeat</keyword>
<evidence type="ECO:0000313" key="9">
    <source>
        <dbReference type="RefSeq" id="XP_035824991.1"/>
    </source>
</evidence>
<feature type="region of interest" description="Disordered" evidence="6">
    <location>
        <begin position="273"/>
        <end position="308"/>
    </location>
</feature>
<evidence type="ECO:0000313" key="8">
    <source>
        <dbReference type="Proteomes" id="UP000694888"/>
    </source>
</evidence>
<feature type="compositionally biased region" description="Acidic residues" evidence="6">
    <location>
        <begin position="204"/>
        <end position="215"/>
    </location>
</feature>
<feature type="compositionally biased region" description="Pro residues" evidence="6">
    <location>
        <begin position="1006"/>
        <end position="1021"/>
    </location>
</feature>
<sequence length="1357" mass="149308">MSATVDLSPLKMETPSPHPSPHRGTPLRSSSLGSPREEDAMAPTSSPAGTFSSSIMEFGRVDPSPVYSTSGSDSVMRNGFRPVMDSEMSGEPMSVDDDSPPPSPSPSAKAGPESVETDRPLTPPATFPATSNSYLYGNAPEPDDASRDVSSPSYRSPSLPDTRRAQHSPLESEEFPRSPSPDVREVERPAESMSSDCIQSKPDDSDDVIDCCDDDSSAKPTSEVEPSRRGSGDNGDVSDKEEEDQIECAECSVVFSNLQRYMDHTCYRSHPAAPVPPSPADLTTTVSGRAERHPVKTPPISSPYDFRDEPKSDTRCFYGNMVYNPDGSVYVMEAGRSSSDGDIEMARLNIPLSADSILVKRHQSVLSVDRSIPQLTTAVFFPTNGPSSVLSACLDNPDSSTDPHNVSQSSLSFKVFCLQSVPAERLLHHLASHPRRRFPARSVLMCFICKLFYELPKTFLKHAMLEHSILFNDSEKTLIDLPSTSAIIHAVGKMKEPMVSVLQPCVRHESQRIVDRTESGPYSFVSSRDVVHPTLSVNLNYMPPGIEDKDSLNHIGMSSFDSERRASSDRVSSYKHSPLSLSQREELSSIQRSSTPLNMKGNNFLKENYYRPSPPVPSPGDKPPTGHFLLPPHSIAMDNPSALALRSSPSQRVSSSPAASTTSGPPDPSFLTSAPSSLSHLVTASSLASSVRVLPSSAPANLPPLLTLPSSAQTSLPPPLGLTLPNFLGGTCDEHPQGKAQGVECPKCDMILSSSQSLGGHMTMTHSRNSCKTLKCPKCNWHYKYQETLEIHMKEKHPDSDAQCVYCLTNQAHPRLARGESYSCGYKPYRCEVCNYSTTTKGNLSIHMQSDKHINNMQDLANGSAELKMTAQQPTTAQSLPPSAPPPIPPTNVPPSSYSQEDQQYKKLKQKQSFRCDVCSYETSVARNLRIHMTSEKHTHNMLVMSQSISHLHQDMTLHQMSQMNQLLALNQQDHAARFAAMGAHIPGNLFYEQAAMLMSAAASNVPPPPHPPHHPPPPHSAPGFEIPMNLTKENGFDDGCGGPSNNKDASKMFQCAVCNKYSSDSMENVHNHIQYDRTKNGNPDAHVTFSNGTYHCNLCSYKTHLKANFQLHCKTDKHLQKLQLINHIQEGGLENEWRLTYPGSPMQICCNACSFYANSTHKMQLHASTIQHESCAQLFRHLQLLDRATPPAGPGRQRFYQCTLCPANVRTKQRLVLHSRSPQHVRKEQLMLQGQVSIFDVYVIKEMTDGDNVDFEEEGKFVSLSMSLSLQITDETASCVLQNRSEISLETMGELFQVRLCDTDLEKDNCSVVDLRDVQSLLQNIGSNVWRRLSNMRTGSGDSEEMSHSLTKAVFA</sequence>
<feature type="domain" description="C2H2-type" evidence="7">
    <location>
        <begin position="1201"/>
        <end position="1230"/>
    </location>
</feature>
<feature type="region of interest" description="Disordered" evidence="6">
    <location>
        <begin position="1"/>
        <end position="245"/>
    </location>
</feature>
<dbReference type="PANTHER" id="PTHR45891">
    <property type="entry name" value="ZINC FINGER HOMEOBOX PROTEIN"/>
    <property type="match status" value="1"/>
</dbReference>